<dbReference type="PANTHER" id="PTHR30258:SF1">
    <property type="entry name" value="PROTEIN TRANSPORT PROTEIN HOFB HOMOLOG"/>
    <property type="match status" value="1"/>
</dbReference>
<dbReference type="SUPFAM" id="SSF52540">
    <property type="entry name" value="P-loop containing nucleoside triphosphate hydrolases"/>
    <property type="match status" value="1"/>
</dbReference>
<keyword evidence="2" id="KW-0547">Nucleotide-binding</keyword>
<protein>
    <recommendedName>
        <fullName evidence="4">Bacterial type II secretion system protein E domain-containing protein</fullName>
    </recommendedName>
</protein>
<dbReference type="Proteomes" id="UP000176241">
    <property type="component" value="Unassembled WGS sequence"/>
</dbReference>
<dbReference type="STRING" id="1797533.A2731_03250"/>
<accession>A0A1G1Y1G9</accession>
<dbReference type="CDD" id="cd01129">
    <property type="entry name" value="PulE-GspE-like"/>
    <property type="match status" value="1"/>
</dbReference>
<dbReference type="EMBL" id="MHIC01000001">
    <property type="protein sequence ID" value="OGY46175.1"/>
    <property type="molecule type" value="Genomic_DNA"/>
</dbReference>
<proteinExistence type="inferred from homology"/>
<evidence type="ECO:0000313" key="5">
    <source>
        <dbReference type="EMBL" id="OGY46175.1"/>
    </source>
</evidence>
<dbReference type="InterPro" id="IPR027417">
    <property type="entry name" value="P-loop_NTPase"/>
</dbReference>
<organism evidence="5 6">
    <name type="scientific">Candidatus Buchananbacteria bacterium RIFCSPHIGHO2_01_FULL_39_8</name>
    <dbReference type="NCBI Taxonomy" id="1797533"/>
    <lineage>
        <taxon>Bacteria</taxon>
        <taxon>Candidatus Buchananiibacteriota</taxon>
    </lineage>
</organism>
<dbReference type="SMART" id="SM00382">
    <property type="entry name" value="AAA"/>
    <property type="match status" value="1"/>
</dbReference>
<evidence type="ECO:0000256" key="2">
    <source>
        <dbReference type="ARBA" id="ARBA00022741"/>
    </source>
</evidence>
<evidence type="ECO:0000256" key="1">
    <source>
        <dbReference type="ARBA" id="ARBA00006611"/>
    </source>
</evidence>
<gene>
    <name evidence="5" type="ORF">A2731_03250</name>
</gene>
<evidence type="ECO:0000259" key="4">
    <source>
        <dbReference type="PROSITE" id="PS00662"/>
    </source>
</evidence>
<dbReference type="InterPro" id="IPR003593">
    <property type="entry name" value="AAA+_ATPase"/>
</dbReference>
<name>A0A1G1Y1G9_9BACT</name>
<dbReference type="PANTHER" id="PTHR30258">
    <property type="entry name" value="TYPE II SECRETION SYSTEM PROTEIN GSPE-RELATED"/>
    <property type="match status" value="1"/>
</dbReference>
<dbReference type="Pfam" id="PF00437">
    <property type="entry name" value="T2SSE"/>
    <property type="match status" value="1"/>
</dbReference>
<evidence type="ECO:0000256" key="3">
    <source>
        <dbReference type="ARBA" id="ARBA00022840"/>
    </source>
</evidence>
<dbReference type="Gene3D" id="3.40.50.300">
    <property type="entry name" value="P-loop containing nucleotide triphosphate hydrolases"/>
    <property type="match status" value="1"/>
</dbReference>
<dbReference type="GO" id="GO:0005524">
    <property type="term" value="F:ATP binding"/>
    <property type="evidence" value="ECO:0007669"/>
    <property type="project" value="UniProtKB-KW"/>
</dbReference>
<dbReference type="AlphaFoldDB" id="A0A1G1Y1G9"/>
<dbReference type="Gene3D" id="3.30.450.90">
    <property type="match status" value="1"/>
</dbReference>
<keyword evidence="3" id="KW-0067">ATP-binding</keyword>
<comment type="caution">
    <text evidence="5">The sequence shown here is derived from an EMBL/GenBank/DDBJ whole genome shotgun (WGS) entry which is preliminary data.</text>
</comment>
<dbReference type="InterPro" id="IPR001482">
    <property type="entry name" value="T2SS/T4SS_dom"/>
</dbReference>
<evidence type="ECO:0000313" key="6">
    <source>
        <dbReference type="Proteomes" id="UP000176241"/>
    </source>
</evidence>
<comment type="similarity">
    <text evidence="1">Belongs to the GSP E family.</text>
</comment>
<dbReference type="GO" id="GO:0016887">
    <property type="term" value="F:ATP hydrolysis activity"/>
    <property type="evidence" value="ECO:0007669"/>
    <property type="project" value="TreeGrafter"/>
</dbReference>
<dbReference type="FunFam" id="3.40.50.300:FF:000398">
    <property type="entry name" value="Type IV pilus assembly ATPase PilB"/>
    <property type="match status" value="1"/>
</dbReference>
<dbReference type="GO" id="GO:0005886">
    <property type="term" value="C:plasma membrane"/>
    <property type="evidence" value="ECO:0007669"/>
    <property type="project" value="TreeGrafter"/>
</dbReference>
<feature type="domain" description="Bacterial type II secretion system protein E" evidence="4">
    <location>
        <begin position="185"/>
        <end position="199"/>
    </location>
</feature>
<reference evidence="5 6" key="1">
    <citation type="journal article" date="2016" name="Nat. Commun.">
        <title>Thousands of microbial genomes shed light on interconnected biogeochemical processes in an aquifer system.</title>
        <authorList>
            <person name="Anantharaman K."/>
            <person name="Brown C.T."/>
            <person name="Hug L.A."/>
            <person name="Sharon I."/>
            <person name="Castelle C.J."/>
            <person name="Probst A.J."/>
            <person name="Thomas B.C."/>
            <person name="Singh A."/>
            <person name="Wilkins M.J."/>
            <person name="Karaoz U."/>
            <person name="Brodie E.L."/>
            <person name="Williams K.H."/>
            <person name="Hubbard S.S."/>
            <person name="Banfield J.F."/>
        </authorList>
    </citation>
    <scope>NUCLEOTIDE SEQUENCE [LARGE SCALE GENOMIC DNA]</scope>
</reference>
<dbReference type="PROSITE" id="PS00662">
    <property type="entry name" value="T2SP_E"/>
    <property type="match status" value="1"/>
</dbReference>
<sequence length="385" mass="43213">ASDIHIEPQAKKVNIRFRIDGILHTILELPKEILPSLAARIKIISNLKIDEHRIPQDGRCQFTYGDREIAIRVSVMPTLHGPKAALRLLEPEKKQFTLVKLGLNRRDFHLLKNEIKAAQGMILVTGPTGSGKTTTLYSLLQMLNSDKINICTIEDPIEYGIEGINQTQINPKTGLTFANGLKSFIRQDPDVIMVGEIRDAETADIAINAAMTGHLVLSTLHTNNAFLAIQRFVEMGIQPYLIASVTNIIIAQRLVRKLCLNCRSAIRSPEKFIGDYNNFFDLKKTFNKLKKLNLLPSHTNFEDVIFYRPKGCPKCNHTGFQGRIGIYEVVKVGDELRKAILKDYLEQTVKKIALGQGTLTMAEDGLLKVFSGRTTIDEVLRVTQE</sequence>
<feature type="non-terminal residue" evidence="5">
    <location>
        <position position="1"/>
    </location>
</feature>